<evidence type="ECO:0000313" key="2">
    <source>
        <dbReference type="EMBL" id="KAA6360391.1"/>
    </source>
</evidence>
<proteinExistence type="predicted"/>
<evidence type="ECO:0000313" key="3">
    <source>
        <dbReference type="Proteomes" id="UP000324800"/>
    </source>
</evidence>
<organism evidence="2 3">
    <name type="scientific">Streblomastix strix</name>
    <dbReference type="NCBI Taxonomy" id="222440"/>
    <lineage>
        <taxon>Eukaryota</taxon>
        <taxon>Metamonada</taxon>
        <taxon>Preaxostyla</taxon>
        <taxon>Oxymonadida</taxon>
        <taxon>Streblomastigidae</taxon>
        <taxon>Streblomastix</taxon>
    </lineage>
</organism>
<dbReference type="Proteomes" id="UP000324800">
    <property type="component" value="Unassembled WGS sequence"/>
</dbReference>
<sequence>RPEIWDTVSEENLLVQSAPPQFHIVYFPFLIPQTVSGYPQPMFGYPQPMFNIPQPMFGIPQTVSDNAQTEPVSSEQTEPVSSEQTEPLSSELTVSGNRQTMIEFGYSIR</sequence>
<accession>A0A5J4TSE8</accession>
<feature type="compositionally biased region" description="Polar residues" evidence="1">
    <location>
        <begin position="61"/>
        <end position="94"/>
    </location>
</feature>
<gene>
    <name evidence="2" type="ORF">EZS28_044082</name>
</gene>
<evidence type="ECO:0000256" key="1">
    <source>
        <dbReference type="SAM" id="MobiDB-lite"/>
    </source>
</evidence>
<reference evidence="2 3" key="1">
    <citation type="submission" date="2019-03" db="EMBL/GenBank/DDBJ databases">
        <title>Single cell metagenomics reveals metabolic interactions within the superorganism composed of flagellate Streblomastix strix and complex community of Bacteroidetes bacteria on its surface.</title>
        <authorList>
            <person name="Treitli S.C."/>
            <person name="Kolisko M."/>
            <person name="Husnik F."/>
            <person name="Keeling P."/>
            <person name="Hampl V."/>
        </authorList>
    </citation>
    <scope>NUCLEOTIDE SEQUENCE [LARGE SCALE GENOMIC DNA]</scope>
    <source>
        <strain evidence="2">ST1C</strain>
    </source>
</reference>
<dbReference type="AlphaFoldDB" id="A0A5J4TSE8"/>
<feature type="non-terminal residue" evidence="2">
    <location>
        <position position="1"/>
    </location>
</feature>
<feature type="region of interest" description="Disordered" evidence="1">
    <location>
        <begin position="56"/>
        <end position="94"/>
    </location>
</feature>
<dbReference type="EMBL" id="SNRW01027002">
    <property type="protein sequence ID" value="KAA6360391.1"/>
    <property type="molecule type" value="Genomic_DNA"/>
</dbReference>
<name>A0A5J4TSE8_9EUKA</name>
<comment type="caution">
    <text evidence="2">The sequence shown here is derived from an EMBL/GenBank/DDBJ whole genome shotgun (WGS) entry which is preliminary data.</text>
</comment>
<protein>
    <submittedName>
        <fullName evidence="2">Uncharacterized protein</fullName>
    </submittedName>
</protein>